<feature type="region of interest" description="Disordered" evidence="1">
    <location>
        <begin position="25"/>
        <end position="46"/>
    </location>
</feature>
<feature type="signal peptide" evidence="2">
    <location>
        <begin position="1"/>
        <end position="20"/>
    </location>
</feature>
<accession>A0A9D2KRN0</accession>
<feature type="chain" id="PRO_5038646922" description="Ig-like domain-containing protein" evidence="2">
    <location>
        <begin position="21"/>
        <end position="157"/>
    </location>
</feature>
<proteinExistence type="predicted"/>
<evidence type="ECO:0008006" key="5">
    <source>
        <dbReference type="Google" id="ProtNLM"/>
    </source>
</evidence>
<organism evidence="3 4">
    <name type="scientific">Candidatus Desulfovibrio intestinavium</name>
    <dbReference type="NCBI Taxonomy" id="2838534"/>
    <lineage>
        <taxon>Bacteria</taxon>
        <taxon>Pseudomonadati</taxon>
        <taxon>Thermodesulfobacteriota</taxon>
        <taxon>Desulfovibrionia</taxon>
        <taxon>Desulfovibrionales</taxon>
        <taxon>Desulfovibrionaceae</taxon>
        <taxon>Desulfovibrio</taxon>
    </lineage>
</organism>
<name>A0A9D2KRN0_9BACT</name>
<evidence type="ECO:0000313" key="3">
    <source>
        <dbReference type="EMBL" id="HJA79739.1"/>
    </source>
</evidence>
<evidence type="ECO:0000256" key="1">
    <source>
        <dbReference type="SAM" id="MobiDB-lite"/>
    </source>
</evidence>
<reference evidence="3" key="2">
    <citation type="submission" date="2021-04" db="EMBL/GenBank/DDBJ databases">
        <authorList>
            <person name="Gilroy R."/>
        </authorList>
    </citation>
    <scope>NUCLEOTIDE SEQUENCE</scope>
    <source>
        <strain evidence="3">5032</strain>
    </source>
</reference>
<reference evidence="3" key="1">
    <citation type="journal article" date="2021" name="PeerJ">
        <title>Extensive microbial diversity within the chicken gut microbiome revealed by metagenomics and culture.</title>
        <authorList>
            <person name="Gilroy R."/>
            <person name="Ravi A."/>
            <person name="Getino M."/>
            <person name="Pursley I."/>
            <person name="Horton D.L."/>
            <person name="Alikhan N.F."/>
            <person name="Baker D."/>
            <person name="Gharbi K."/>
            <person name="Hall N."/>
            <person name="Watson M."/>
            <person name="Adriaenssens E.M."/>
            <person name="Foster-Nyarko E."/>
            <person name="Jarju S."/>
            <person name="Secka A."/>
            <person name="Antonio M."/>
            <person name="Oren A."/>
            <person name="Chaudhuri R.R."/>
            <person name="La Ragione R."/>
            <person name="Hildebrand F."/>
            <person name="Pallen M.J."/>
        </authorList>
    </citation>
    <scope>NUCLEOTIDE SEQUENCE</scope>
    <source>
        <strain evidence="3">5032</strain>
    </source>
</reference>
<protein>
    <recommendedName>
        <fullName evidence="5">Ig-like domain-containing protein</fullName>
    </recommendedName>
</protein>
<dbReference type="AlphaFoldDB" id="A0A9D2KRN0"/>
<dbReference type="Proteomes" id="UP000823821">
    <property type="component" value="Unassembled WGS sequence"/>
</dbReference>
<sequence length="157" mass="16803">MKYAHLFFCLCLLCSWPVKAEAGDALSRPPETDAPSAPDRRQTRASLPAVARCGETVRLEAAQPPLPGGTAFAGVQVSWTQRPEGREPDILPGYPASDIRFHLPGHYACTVAVGYITKGACAGAVWHERGLHRLEIDILPAPAAGDDAFRQDGPCGE</sequence>
<evidence type="ECO:0000256" key="2">
    <source>
        <dbReference type="SAM" id="SignalP"/>
    </source>
</evidence>
<keyword evidence="2" id="KW-0732">Signal</keyword>
<comment type="caution">
    <text evidence="3">The sequence shown here is derived from an EMBL/GenBank/DDBJ whole genome shotgun (WGS) entry which is preliminary data.</text>
</comment>
<gene>
    <name evidence="3" type="ORF">H9784_09285</name>
</gene>
<evidence type="ECO:0000313" key="4">
    <source>
        <dbReference type="Proteomes" id="UP000823821"/>
    </source>
</evidence>
<dbReference type="EMBL" id="DWZD01000048">
    <property type="protein sequence ID" value="HJA79739.1"/>
    <property type="molecule type" value="Genomic_DNA"/>
</dbReference>